<proteinExistence type="predicted"/>
<dbReference type="InterPro" id="IPR026954">
    <property type="entry name" value="PknH-like_Extracell"/>
</dbReference>
<feature type="domain" description="PknH-like extracellular" evidence="1">
    <location>
        <begin position="46"/>
        <end position="229"/>
    </location>
</feature>
<organism evidence="2 3">
    <name type="scientific">Mycolicibacter kumamotonensis</name>
    <dbReference type="NCBI Taxonomy" id="354243"/>
    <lineage>
        <taxon>Bacteria</taxon>
        <taxon>Bacillati</taxon>
        <taxon>Actinomycetota</taxon>
        <taxon>Actinomycetes</taxon>
        <taxon>Mycobacteriales</taxon>
        <taxon>Mycobacteriaceae</taxon>
        <taxon>Mycolicibacter</taxon>
    </lineage>
</organism>
<dbReference type="STRING" id="354243.BST28_16050"/>
<evidence type="ECO:0000313" key="2">
    <source>
        <dbReference type="EMBL" id="OBY31645.1"/>
    </source>
</evidence>
<accession>A0A1B8SFZ1</accession>
<evidence type="ECO:0000259" key="1">
    <source>
        <dbReference type="Pfam" id="PF14032"/>
    </source>
</evidence>
<dbReference type="Pfam" id="PF14032">
    <property type="entry name" value="PknH_C"/>
    <property type="match status" value="1"/>
</dbReference>
<keyword evidence="3" id="KW-1185">Reference proteome</keyword>
<dbReference type="PATRIC" id="fig|354243.3.peg.2440"/>
<dbReference type="PROSITE" id="PS51257">
    <property type="entry name" value="PROKAR_LIPOPROTEIN"/>
    <property type="match status" value="1"/>
</dbReference>
<gene>
    <name evidence="2" type="ORF">ACT18_11775</name>
</gene>
<comment type="caution">
    <text evidence="2">The sequence shown here is derived from an EMBL/GenBank/DDBJ whole genome shotgun (WGS) entry which is preliminary data.</text>
</comment>
<protein>
    <recommendedName>
        <fullName evidence="1">PknH-like extracellular domain-containing protein</fullName>
    </recommendedName>
</protein>
<reference evidence="2 3" key="1">
    <citation type="submission" date="2015-06" db="EMBL/GenBank/DDBJ databases">
        <title>Genome sequence of Mycobacterium kumamotonense strain Roo.</title>
        <authorList>
            <person name="Greninger A.L."/>
            <person name="Cunningham G."/>
            <person name="Miller S."/>
        </authorList>
    </citation>
    <scope>NUCLEOTIDE SEQUENCE [LARGE SCALE GENOMIC DNA]</scope>
    <source>
        <strain evidence="2 3">Roo</strain>
    </source>
</reference>
<dbReference type="RefSeq" id="WP_065288278.1">
    <property type="nucleotide sequence ID" value="NZ_LFOE01000014.1"/>
</dbReference>
<evidence type="ECO:0000313" key="3">
    <source>
        <dbReference type="Proteomes" id="UP000092668"/>
    </source>
</evidence>
<dbReference type="InterPro" id="IPR038232">
    <property type="entry name" value="PknH-like_Extracell_sf"/>
</dbReference>
<sequence length="233" mass="23920">MRGSVSLGVVVVGCVLAAGCGNSGGTAKPSAGAPTPTTTTATIVPVAEDGLRAVLLTPDEINPIMGVSDMKAHAPHDVLPDDSATMQPAECLAVDGVAQEQVYARSGFSAVREQSVSDGEDNAHYVDQAAVLFPTAKQAQAFFEASAKQWPQCHDYTHTQSGSEWTAGAISNVEGVLSTVATQQNAGESAWQACGRALTVANNVVVDVNTCSTDPKDSAILIARQIAAKVPNG</sequence>
<dbReference type="AlphaFoldDB" id="A0A1B8SFZ1"/>
<dbReference type="Gene3D" id="3.40.1000.70">
    <property type="entry name" value="PknH-like extracellular domain"/>
    <property type="match status" value="1"/>
</dbReference>
<name>A0A1B8SFZ1_9MYCO</name>
<dbReference type="Proteomes" id="UP000092668">
    <property type="component" value="Unassembled WGS sequence"/>
</dbReference>
<dbReference type="EMBL" id="LFOE01000014">
    <property type="protein sequence ID" value="OBY31645.1"/>
    <property type="molecule type" value="Genomic_DNA"/>
</dbReference>